<dbReference type="EMBL" id="DS022246">
    <property type="protein sequence ID" value="EWG42585.1"/>
    <property type="molecule type" value="Genomic_DNA"/>
</dbReference>
<protein>
    <submittedName>
        <fullName evidence="1">Uncharacterized protein</fullName>
    </submittedName>
</protein>
<sequence>MSNLTKITDNFAVASARRVLIGLIYFNGMSRLMLEPWIDPTARDDLIVLHRPAWLVYERKRNAVT</sequence>
<dbReference type="GeneID" id="30072330"/>
<evidence type="ECO:0000313" key="2">
    <source>
        <dbReference type="Proteomes" id="UP000009096"/>
    </source>
</evidence>
<dbReference type="VEuPathDB" id="FungiDB:FVEG_15454"/>
<proteinExistence type="predicted"/>
<keyword evidence="2" id="KW-1185">Reference proteome</keyword>
<dbReference type="AlphaFoldDB" id="W7M4U0"/>
<dbReference type="KEGG" id="fvr:FVEG_15454"/>
<gene>
    <name evidence="1" type="ORF">FVEG_15454</name>
</gene>
<organism evidence="1 2">
    <name type="scientific">Gibberella moniliformis (strain M3125 / FGSC 7600)</name>
    <name type="common">Maize ear and stalk rot fungus</name>
    <name type="synonym">Fusarium verticillioides</name>
    <dbReference type="NCBI Taxonomy" id="334819"/>
    <lineage>
        <taxon>Eukaryota</taxon>
        <taxon>Fungi</taxon>
        <taxon>Dikarya</taxon>
        <taxon>Ascomycota</taxon>
        <taxon>Pezizomycotina</taxon>
        <taxon>Sordariomycetes</taxon>
        <taxon>Hypocreomycetidae</taxon>
        <taxon>Hypocreales</taxon>
        <taxon>Nectriaceae</taxon>
        <taxon>Fusarium</taxon>
        <taxon>Fusarium fujikuroi species complex</taxon>
    </lineage>
</organism>
<accession>W7M4U0</accession>
<dbReference type="RefSeq" id="XP_018748776.1">
    <property type="nucleotide sequence ID" value="XM_018904581.1"/>
</dbReference>
<dbReference type="OrthoDB" id="10369511at2759"/>
<dbReference type="EMBL" id="CM000581">
    <property type="protein sequence ID" value="EWG42585.1"/>
    <property type="molecule type" value="Genomic_DNA"/>
</dbReference>
<evidence type="ECO:0000313" key="1">
    <source>
        <dbReference type="EMBL" id="EWG42585.1"/>
    </source>
</evidence>
<reference evidence="1 2" key="1">
    <citation type="journal article" date="2010" name="Nature">
        <title>Comparative genomics reveals mobile pathogenicity chromosomes in Fusarium.</title>
        <authorList>
            <person name="Ma L.J."/>
            <person name="van der Does H.C."/>
            <person name="Borkovich K.A."/>
            <person name="Coleman J.J."/>
            <person name="Daboussi M.J."/>
            <person name="Di Pietro A."/>
            <person name="Dufresne M."/>
            <person name="Freitag M."/>
            <person name="Grabherr M."/>
            <person name="Henrissat B."/>
            <person name="Houterman P.M."/>
            <person name="Kang S."/>
            <person name="Shim W.B."/>
            <person name="Woloshuk C."/>
            <person name="Xie X."/>
            <person name="Xu J.R."/>
            <person name="Antoniw J."/>
            <person name="Baker S.E."/>
            <person name="Bluhm B.H."/>
            <person name="Breakspear A."/>
            <person name="Brown D.W."/>
            <person name="Butchko R.A."/>
            <person name="Chapman S."/>
            <person name="Coulson R."/>
            <person name="Coutinho P.M."/>
            <person name="Danchin E.G."/>
            <person name="Diener A."/>
            <person name="Gale L.R."/>
            <person name="Gardiner D.M."/>
            <person name="Goff S."/>
            <person name="Hammond-Kosack K.E."/>
            <person name="Hilburn K."/>
            <person name="Hua-Van A."/>
            <person name="Jonkers W."/>
            <person name="Kazan K."/>
            <person name="Kodira C.D."/>
            <person name="Koehrsen M."/>
            <person name="Kumar L."/>
            <person name="Lee Y.H."/>
            <person name="Li L."/>
            <person name="Manners J.M."/>
            <person name="Miranda-Saavedra D."/>
            <person name="Mukherjee M."/>
            <person name="Park G."/>
            <person name="Park J."/>
            <person name="Park S.Y."/>
            <person name="Proctor R.H."/>
            <person name="Regev A."/>
            <person name="Ruiz-Roldan M.C."/>
            <person name="Sain D."/>
            <person name="Sakthikumar S."/>
            <person name="Sykes S."/>
            <person name="Schwartz D.C."/>
            <person name="Turgeon B.G."/>
            <person name="Wapinski I."/>
            <person name="Yoder O."/>
            <person name="Young S."/>
            <person name="Zeng Q."/>
            <person name="Zhou S."/>
            <person name="Galagan J."/>
            <person name="Cuomo C.A."/>
            <person name="Kistler H.C."/>
            <person name="Rep M."/>
        </authorList>
    </citation>
    <scope>NUCLEOTIDE SEQUENCE [LARGE SCALE GENOMIC DNA]</scope>
    <source>
        <strain evidence="2">M3125 / FGSC 7600</strain>
    </source>
</reference>
<name>W7M4U0_GIBM7</name>
<dbReference type="Proteomes" id="UP000009096">
    <property type="component" value="Chromosome 4"/>
</dbReference>